<proteinExistence type="inferred from homology"/>
<dbReference type="OrthoDB" id="2342932at2759"/>
<evidence type="ECO:0000313" key="5">
    <source>
        <dbReference type="Proteomes" id="UP000689195"/>
    </source>
</evidence>
<dbReference type="PIRSF" id="PIRSF028729">
    <property type="entry name" value="E3_ubiquit_lig_SCF_Skp"/>
    <property type="match status" value="1"/>
</dbReference>
<evidence type="ECO:0000256" key="2">
    <source>
        <dbReference type="SAM" id="MobiDB-lite"/>
    </source>
</evidence>
<name>A0A8S1SGP3_9CILI</name>
<comment type="pathway">
    <text evidence="1">Protein modification; protein ubiquitination.</text>
</comment>
<feature type="domain" description="SKP1 component dimerisation" evidence="3">
    <location>
        <begin position="104"/>
        <end position="142"/>
    </location>
</feature>
<organism evidence="4 5">
    <name type="scientific">Paramecium pentaurelia</name>
    <dbReference type="NCBI Taxonomy" id="43138"/>
    <lineage>
        <taxon>Eukaryota</taxon>
        <taxon>Sar</taxon>
        <taxon>Alveolata</taxon>
        <taxon>Ciliophora</taxon>
        <taxon>Intramacronucleata</taxon>
        <taxon>Oligohymenophorea</taxon>
        <taxon>Peniculida</taxon>
        <taxon>Parameciidae</taxon>
        <taxon>Paramecium</taxon>
    </lineage>
</organism>
<dbReference type="Pfam" id="PF01466">
    <property type="entry name" value="Skp1"/>
    <property type="match status" value="1"/>
</dbReference>
<dbReference type="PANTHER" id="PTHR11165">
    <property type="entry name" value="SKP1"/>
    <property type="match status" value="1"/>
</dbReference>
<keyword evidence="1" id="KW-0833">Ubl conjugation pathway</keyword>
<dbReference type="AlphaFoldDB" id="A0A8S1SGP3"/>
<keyword evidence="5" id="KW-1185">Reference proteome</keyword>
<dbReference type="GO" id="GO:0006511">
    <property type="term" value="P:ubiquitin-dependent protein catabolic process"/>
    <property type="evidence" value="ECO:0007669"/>
    <property type="project" value="InterPro"/>
</dbReference>
<comment type="caution">
    <text evidence="4">The sequence shown here is derived from an EMBL/GenBank/DDBJ whole genome shotgun (WGS) entry which is preliminary data.</text>
</comment>
<dbReference type="EMBL" id="CAJJDO010000007">
    <property type="protein sequence ID" value="CAD8139088.1"/>
    <property type="molecule type" value="Genomic_DNA"/>
</dbReference>
<protein>
    <recommendedName>
        <fullName evidence="3">SKP1 component dimerisation domain-containing protein</fullName>
    </recommendedName>
</protein>
<evidence type="ECO:0000259" key="3">
    <source>
        <dbReference type="Pfam" id="PF01466"/>
    </source>
</evidence>
<feature type="region of interest" description="Disordered" evidence="2">
    <location>
        <begin position="133"/>
        <end position="159"/>
    </location>
</feature>
<evidence type="ECO:0000256" key="1">
    <source>
        <dbReference type="PIRNR" id="PIRNR028729"/>
    </source>
</evidence>
<dbReference type="Proteomes" id="UP000689195">
    <property type="component" value="Unassembled WGS sequence"/>
</dbReference>
<feature type="compositionally biased region" description="Basic and acidic residues" evidence="2">
    <location>
        <begin position="141"/>
        <end position="151"/>
    </location>
</feature>
<accession>A0A8S1SGP3</accession>
<reference evidence="4" key="1">
    <citation type="submission" date="2021-01" db="EMBL/GenBank/DDBJ databases">
        <authorList>
            <consortium name="Genoscope - CEA"/>
            <person name="William W."/>
        </authorList>
    </citation>
    <scope>NUCLEOTIDE SEQUENCE</scope>
</reference>
<evidence type="ECO:0000313" key="4">
    <source>
        <dbReference type="EMBL" id="CAD8139088.1"/>
    </source>
</evidence>
<sequence length="159" mass="18250">MQFISQDDLTFNINNKALKYCTKVSNTNLEVIKFAGINSNILRKVIQYCEIHQDDVSIPQISRPFKSNLIYDIVNFKDANFITSIDFQEISQIIQAAELLGIDTLVDLSCVYIALKIRGKSSEKIKLLFKANKPQTDEEDQRQRDIDDSAKGQRIQIFD</sequence>
<dbReference type="InterPro" id="IPR016897">
    <property type="entry name" value="SKP1"/>
</dbReference>
<comment type="similarity">
    <text evidence="1">Belongs to the SKP1 family.</text>
</comment>
<dbReference type="InterPro" id="IPR016072">
    <property type="entry name" value="Skp1_comp_dimer"/>
</dbReference>
<gene>
    <name evidence="4" type="ORF">PPENT_87.1.T0070465</name>
</gene>